<organism evidence="1 2">
    <name type="scientific">Nitzschia inconspicua</name>
    <dbReference type="NCBI Taxonomy" id="303405"/>
    <lineage>
        <taxon>Eukaryota</taxon>
        <taxon>Sar</taxon>
        <taxon>Stramenopiles</taxon>
        <taxon>Ochrophyta</taxon>
        <taxon>Bacillariophyta</taxon>
        <taxon>Bacillariophyceae</taxon>
        <taxon>Bacillariophycidae</taxon>
        <taxon>Bacillariales</taxon>
        <taxon>Bacillariaceae</taxon>
        <taxon>Nitzschia</taxon>
    </lineage>
</organism>
<reference evidence="1" key="1">
    <citation type="journal article" date="2021" name="Sci. Rep.">
        <title>Diploid genomic architecture of Nitzschia inconspicua, an elite biomass production diatom.</title>
        <authorList>
            <person name="Oliver A."/>
            <person name="Podell S."/>
            <person name="Pinowska A."/>
            <person name="Traller J.C."/>
            <person name="Smith S.R."/>
            <person name="McClure R."/>
            <person name="Beliaev A."/>
            <person name="Bohutskyi P."/>
            <person name="Hill E.A."/>
            <person name="Rabines A."/>
            <person name="Zheng H."/>
            <person name="Allen L.Z."/>
            <person name="Kuo A."/>
            <person name="Grigoriev I.V."/>
            <person name="Allen A.E."/>
            <person name="Hazlebeck D."/>
            <person name="Allen E.E."/>
        </authorList>
    </citation>
    <scope>NUCLEOTIDE SEQUENCE</scope>
    <source>
        <strain evidence="1">Hildebrandi</strain>
    </source>
</reference>
<evidence type="ECO:0000313" key="2">
    <source>
        <dbReference type="Proteomes" id="UP000693970"/>
    </source>
</evidence>
<name>A0A9K3M2Z2_9STRA</name>
<dbReference type="EMBL" id="JAGRRH010000003">
    <property type="protein sequence ID" value="KAG7372768.1"/>
    <property type="molecule type" value="Genomic_DNA"/>
</dbReference>
<gene>
    <name evidence="1" type="ORF">IV203_018911</name>
</gene>
<dbReference type="OrthoDB" id="55940at2759"/>
<protein>
    <submittedName>
        <fullName evidence="1">Uncharacterized protein</fullName>
    </submittedName>
</protein>
<keyword evidence="2" id="KW-1185">Reference proteome</keyword>
<dbReference type="Proteomes" id="UP000693970">
    <property type="component" value="Unassembled WGS sequence"/>
</dbReference>
<accession>A0A9K3M2Z2</accession>
<reference evidence="1" key="2">
    <citation type="submission" date="2021-04" db="EMBL/GenBank/DDBJ databases">
        <authorList>
            <person name="Podell S."/>
        </authorList>
    </citation>
    <scope>NUCLEOTIDE SEQUENCE</scope>
    <source>
        <strain evidence="1">Hildebrandi</strain>
    </source>
</reference>
<comment type="caution">
    <text evidence="1">The sequence shown here is derived from an EMBL/GenBank/DDBJ whole genome shotgun (WGS) entry which is preliminary data.</text>
</comment>
<dbReference type="AlphaFoldDB" id="A0A9K3M2Z2"/>
<sequence length="230" mass="26911">MEDHSRREPSKKSPILLTLCFAYIPDFSTDVPPYNHKIFDNRKRQHKPSRTFLKNEIERRKPSLKGYKIRSTTYLLQMMGEDEFQLPHVDMQYLRRFISNYKAGCARSIVDADTAASTTPTPVSPRITMDDRLRMIEAFLSDEAKTRLASTQAKLSRQELDARNSEVAENDYFETVSKVFNDETWNPSLTSLPYLHPDLEVARRLPLKEYRTTRGRAKEKYQEMLGILRK</sequence>
<proteinExistence type="predicted"/>
<evidence type="ECO:0000313" key="1">
    <source>
        <dbReference type="EMBL" id="KAG7372768.1"/>
    </source>
</evidence>